<accession>A0AAD5V578</accession>
<evidence type="ECO:0000256" key="3">
    <source>
        <dbReference type="ARBA" id="ARBA00022491"/>
    </source>
</evidence>
<gene>
    <name evidence="15" type="ORF">NLI96_g5164</name>
</gene>
<dbReference type="InterPro" id="IPR055410">
    <property type="entry name" value="Beta-prop_CAF1B_HIR1"/>
</dbReference>
<dbReference type="InterPro" id="IPR011494">
    <property type="entry name" value="HIRA-like_C"/>
</dbReference>
<proteinExistence type="inferred from homology"/>
<keyword evidence="6 11" id="KW-0156">Chromatin regulator</keyword>
<keyword evidence="3 11" id="KW-0678">Repressor</keyword>
<dbReference type="PROSITE" id="PS50294">
    <property type="entry name" value="WD_REPEATS_REGION"/>
    <property type="match status" value="2"/>
</dbReference>
<feature type="compositionally biased region" description="Low complexity" evidence="12">
    <location>
        <begin position="740"/>
        <end position="756"/>
    </location>
</feature>
<name>A0AAD5V578_9APHY</name>
<evidence type="ECO:0000256" key="9">
    <source>
        <dbReference type="ARBA" id="ARBA00023242"/>
    </source>
</evidence>
<dbReference type="GO" id="GO:0000417">
    <property type="term" value="C:HIR complex"/>
    <property type="evidence" value="ECO:0007669"/>
    <property type="project" value="TreeGrafter"/>
</dbReference>
<dbReference type="GO" id="GO:0005634">
    <property type="term" value="C:nucleus"/>
    <property type="evidence" value="ECO:0007669"/>
    <property type="project" value="UniProtKB-SubCell"/>
</dbReference>
<dbReference type="InterPro" id="IPR036322">
    <property type="entry name" value="WD40_repeat_dom_sf"/>
</dbReference>
<dbReference type="InterPro" id="IPR001680">
    <property type="entry name" value="WD40_rpt"/>
</dbReference>
<feature type="region of interest" description="Disordered" evidence="12">
    <location>
        <begin position="389"/>
        <end position="493"/>
    </location>
</feature>
<dbReference type="GO" id="GO:0006351">
    <property type="term" value="P:DNA-templated transcription"/>
    <property type="evidence" value="ECO:0007669"/>
    <property type="project" value="InterPro"/>
</dbReference>
<evidence type="ECO:0000256" key="5">
    <source>
        <dbReference type="ARBA" id="ARBA00022737"/>
    </source>
</evidence>
<feature type="compositionally biased region" description="Gly residues" evidence="12">
    <location>
        <begin position="356"/>
        <end position="369"/>
    </location>
</feature>
<comment type="function">
    <text evidence="11">Required for replication-independent chromatin assembly and for the periodic repression of histone gene transcription during the cell cycle.</text>
</comment>
<evidence type="ECO:0000256" key="1">
    <source>
        <dbReference type="ARBA" id="ARBA00004123"/>
    </source>
</evidence>
<evidence type="ECO:0000256" key="10">
    <source>
        <dbReference type="PROSITE-ProRule" id="PRU00221"/>
    </source>
</evidence>
<evidence type="ECO:0000256" key="6">
    <source>
        <dbReference type="ARBA" id="ARBA00022853"/>
    </source>
</evidence>
<dbReference type="InterPro" id="IPR020472">
    <property type="entry name" value="WD40_PAC1"/>
</dbReference>
<dbReference type="Pfam" id="PF24105">
    <property type="entry name" value="Beta-prop_CAF1B_HIR1"/>
    <property type="match status" value="1"/>
</dbReference>
<feature type="repeat" description="WD" evidence="10">
    <location>
        <begin position="59"/>
        <end position="90"/>
    </location>
</feature>
<feature type="domain" description="Protein HIRA-like C-terminal" evidence="13">
    <location>
        <begin position="633"/>
        <end position="838"/>
    </location>
</feature>
<comment type="caution">
    <text evidence="15">The sequence shown here is derived from an EMBL/GenBank/DDBJ whole genome shotgun (WGS) entry which is preliminary data.</text>
</comment>
<dbReference type="AlphaFoldDB" id="A0AAD5V578"/>
<evidence type="ECO:0000259" key="14">
    <source>
        <dbReference type="Pfam" id="PF24105"/>
    </source>
</evidence>
<feature type="region of interest" description="Disordered" evidence="12">
    <location>
        <begin position="739"/>
        <end position="758"/>
    </location>
</feature>
<dbReference type="InterPro" id="IPR015943">
    <property type="entry name" value="WD40/YVTN_repeat-like_dom_sf"/>
</dbReference>
<keyword evidence="9 11" id="KW-0539">Nucleus</keyword>
<feature type="compositionally biased region" description="Basic and acidic residues" evidence="12">
    <location>
        <begin position="466"/>
        <end position="479"/>
    </location>
</feature>
<dbReference type="SUPFAM" id="SSF69322">
    <property type="entry name" value="Tricorn protease domain 2"/>
    <property type="match status" value="1"/>
</dbReference>
<keyword evidence="7 11" id="KW-0805">Transcription regulation</keyword>
<dbReference type="EMBL" id="JANAWD010000164">
    <property type="protein sequence ID" value="KAJ3485126.1"/>
    <property type="molecule type" value="Genomic_DNA"/>
</dbReference>
<evidence type="ECO:0000256" key="12">
    <source>
        <dbReference type="SAM" id="MobiDB-lite"/>
    </source>
</evidence>
<dbReference type="PROSITE" id="PS50082">
    <property type="entry name" value="WD_REPEATS_2"/>
    <property type="match status" value="3"/>
</dbReference>
<evidence type="ECO:0000313" key="16">
    <source>
        <dbReference type="Proteomes" id="UP001212997"/>
    </source>
</evidence>
<feature type="compositionally biased region" description="Low complexity" evidence="12">
    <location>
        <begin position="342"/>
        <end position="355"/>
    </location>
</feature>
<feature type="compositionally biased region" description="Polar residues" evidence="12">
    <location>
        <begin position="398"/>
        <end position="414"/>
    </location>
</feature>
<dbReference type="GO" id="GO:0006355">
    <property type="term" value="P:regulation of DNA-templated transcription"/>
    <property type="evidence" value="ECO:0007669"/>
    <property type="project" value="InterPro"/>
</dbReference>
<keyword evidence="8 11" id="KW-0804">Transcription</keyword>
<comment type="subcellular location">
    <subcellularLocation>
        <location evidence="1 11">Nucleus</location>
    </subcellularLocation>
</comment>
<dbReference type="GO" id="GO:0031491">
    <property type="term" value="F:nucleosome binding"/>
    <property type="evidence" value="ECO:0007669"/>
    <property type="project" value="TreeGrafter"/>
</dbReference>
<dbReference type="PANTHER" id="PTHR13831">
    <property type="entry name" value="MEMBER OF THE HIR1 FAMILY OF WD-REPEAT PROTEINS"/>
    <property type="match status" value="1"/>
</dbReference>
<sequence>MHPLLGPVLTVRWAHSGRWLASGSDDEIVMIWDLDPTAKGKVWGSDEVNVEGWKPLKRLPGHESDVTDLAWSPGDRYLASVGLDSKVIIWCGHTLERLRKLDQHQGFVKGVCWDPVGEFLATGSDDRTVKIWRTEDWELEAEIKKPFEDSPGTFFRRLSWSPDGAHITASNATNNKGYVFIAAVISRGSWTSEISLVGHENTVEVAAYNPHIFVRDPDNPVVSSNICSVVALGADDRSVSVWQTKTARPIVVAKEVFERQIMDLSWSLDGLTLYAVSSDGTMAVLSFDADELVGLAPLSAQPIYLKKFGFTPPPLPEGYSHTSMTNQPDIRMTPPPSPGREAPQQSQAQAQQDLGQGFGGANGASGGGEHINKLVAKRNTKKKRVQLTTIPSAGMGNMASSSNSVPVRPTTNGRSFHEIAGIVSSSRPSTAPIQIPSASLHQSPATTTTQDEYSWQQTGQDVEMDLGSHPDNSEVHIDSIGDTSKPSNKGKRKAGTVEFLLDESRPTLKPRTLGGDRVRDGNVPVREIINIGGVAGSPVVVTGGGDANLGLVGKLPPPLLMTYLKVNIEGSDDVFEAQNTEDPNGTNEISFLSGKSTQWLDYVPIPVLALTATTSFCAASLQDGSLHVYSPTGRRLMPTISLGVPCHTITGTKNMLLLLTTGGMAYAWDVKKGHAVFPPTSISPILGTSPNVTVVSASIRPNGAAVIHLSNGVAHSYDASLSCWIKLSEGWWASGSDAWQGRQRSSSNTQTSSTRGVVSSIESTIAERLSSLSLENEAGKTRPEWWNSAMTLGHLETRMHAAKALDSPAEFKQFLVLYAKKIADEGFRGKAEELIKDLFGPIYWRPGREDSWSPTVLGLAKRDLLKDVLAVFARSKTLTKLALDWQEVLKKASNGE</sequence>
<dbReference type="PANTHER" id="PTHR13831:SF0">
    <property type="entry name" value="PROTEIN HIRA"/>
    <property type="match status" value="1"/>
</dbReference>
<dbReference type="PRINTS" id="PR00320">
    <property type="entry name" value="GPROTEINBRPT"/>
</dbReference>
<dbReference type="Gene3D" id="2.130.10.10">
    <property type="entry name" value="YVTN repeat-like/Quinoprotein amine dehydrogenase"/>
    <property type="match status" value="2"/>
</dbReference>
<evidence type="ECO:0000256" key="4">
    <source>
        <dbReference type="ARBA" id="ARBA00022574"/>
    </source>
</evidence>
<keyword evidence="5 11" id="KW-0677">Repeat</keyword>
<evidence type="ECO:0000256" key="2">
    <source>
        <dbReference type="ARBA" id="ARBA00007306"/>
    </source>
</evidence>
<dbReference type="GO" id="GO:0006338">
    <property type="term" value="P:chromatin remodeling"/>
    <property type="evidence" value="ECO:0007669"/>
    <property type="project" value="InterPro"/>
</dbReference>
<feature type="domain" description="CAF1B/HIR1 beta-propeller" evidence="14">
    <location>
        <begin position="8"/>
        <end position="292"/>
    </location>
</feature>
<dbReference type="Pfam" id="PF07569">
    <property type="entry name" value="Hira"/>
    <property type="match status" value="1"/>
</dbReference>
<organism evidence="15 16">
    <name type="scientific">Meripilus lineatus</name>
    <dbReference type="NCBI Taxonomy" id="2056292"/>
    <lineage>
        <taxon>Eukaryota</taxon>
        <taxon>Fungi</taxon>
        <taxon>Dikarya</taxon>
        <taxon>Basidiomycota</taxon>
        <taxon>Agaricomycotina</taxon>
        <taxon>Agaricomycetes</taxon>
        <taxon>Polyporales</taxon>
        <taxon>Meripilaceae</taxon>
        <taxon>Meripilus</taxon>
    </lineage>
</organism>
<evidence type="ECO:0000313" key="15">
    <source>
        <dbReference type="EMBL" id="KAJ3485126.1"/>
    </source>
</evidence>
<comment type="similarity">
    <text evidence="2 11">Belongs to the WD repeat HIR1 family.</text>
</comment>
<evidence type="ECO:0000259" key="13">
    <source>
        <dbReference type="Pfam" id="PF07569"/>
    </source>
</evidence>
<evidence type="ECO:0000256" key="8">
    <source>
        <dbReference type="ARBA" id="ARBA00023163"/>
    </source>
</evidence>
<keyword evidence="16" id="KW-1185">Reference proteome</keyword>
<evidence type="ECO:0000256" key="7">
    <source>
        <dbReference type="ARBA" id="ARBA00023015"/>
    </source>
</evidence>
<dbReference type="SUPFAM" id="SSF50978">
    <property type="entry name" value="WD40 repeat-like"/>
    <property type="match status" value="1"/>
</dbReference>
<feature type="repeat" description="WD" evidence="10">
    <location>
        <begin position="101"/>
        <end position="142"/>
    </location>
</feature>
<feature type="repeat" description="WD" evidence="10">
    <location>
        <begin position="8"/>
        <end position="35"/>
    </location>
</feature>
<keyword evidence="4 10" id="KW-0853">WD repeat</keyword>
<dbReference type="InterPro" id="IPR019775">
    <property type="entry name" value="WD40_repeat_CS"/>
</dbReference>
<dbReference type="PROSITE" id="PS00678">
    <property type="entry name" value="WD_REPEATS_1"/>
    <property type="match status" value="1"/>
</dbReference>
<evidence type="ECO:0000256" key="11">
    <source>
        <dbReference type="RuleBase" id="RU364014"/>
    </source>
</evidence>
<feature type="region of interest" description="Disordered" evidence="12">
    <location>
        <begin position="316"/>
        <end position="369"/>
    </location>
</feature>
<protein>
    <recommendedName>
        <fullName evidence="11">Protein HIR</fullName>
    </recommendedName>
</protein>
<dbReference type="GO" id="GO:0000785">
    <property type="term" value="C:chromatin"/>
    <property type="evidence" value="ECO:0007669"/>
    <property type="project" value="TreeGrafter"/>
</dbReference>
<feature type="compositionally biased region" description="Polar residues" evidence="12">
    <location>
        <begin position="423"/>
        <end position="460"/>
    </location>
</feature>
<reference evidence="15" key="1">
    <citation type="submission" date="2022-07" db="EMBL/GenBank/DDBJ databases">
        <title>Genome Sequence of Physisporinus lineatus.</title>
        <authorList>
            <person name="Buettner E."/>
        </authorList>
    </citation>
    <scope>NUCLEOTIDE SEQUENCE</scope>
    <source>
        <strain evidence="15">VT162</strain>
    </source>
</reference>
<dbReference type="Proteomes" id="UP001212997">
    <property type="component" value="Unassembled WGS sequence"/>
</dbReference>
<dbReference type="InterPro" id="IPR031120">
    <property type="entry name" value="HIR1-like"/>
</dbReference>
<dbReference type="SMART" id="SM00320">
    <property type="entry name" value="WD40"/>
    <property type="match status" value="5"/>
</dbReference>